<sequence length="259" mass="30122">MSIINYKDILTKFNIVIALLLVAFSGTAQTKTIVPQKGAIVFHCKIDITDSELFHQSKKEYQKEFIKDMKESAIIERRFAGIPVDTVKINQAIKTNEFSFAQLLDYVAVEDDNVKFCLEYQGKIVKKYKIRNDLEEMALEINVKTKGLVDDADEVFKYSENNIKEVNEFKNQAKDINGYSCFKVTYTFSEPELSDYSSFMSSYTITREMWVTDKIKSDFHPVINDREIILQYYPLEIVEYSDMIKGMQKIYTLESVSLR</sequence>
<evidence type="ECO:0000313" key="1">
    <source>
        <dbReference type="EMBL" id="TGD56758.1"/>
    </source>
</evidence>
<dbReference type="RefSeq" id="WP_135527530.1">
    <property type="nucleotide sequence ID" value="NZ_SRLH01000009.1"/>
</dbReference>
<proteinExistence type="predicted"/>
<dbReference type="Proteomes" id="UP000297407">
    <property type="component" value="Unassembled WGS sequence"/>
</dbReference>
<accession>A0A4Z0L3E5</accession>
<evidence type="ECO:0000313" key="2">
    <source>
        <dbReference type="Proteomes" id="UP000297407"/>
    </source>
</evidence>
<gene>
    <name evidence="1" type="ORF">E4635_15055</name>
</gene>
<comment type="caution">
    <text evidence="1">The sequence shown here is derived from an EMBL/GenBank/DDBJ whole genome shotgun (WGS) entry which is preliminary data.</text>
</comment>
<dbReference type="EMBL" id="SRLH01000009">
    <property type="protein sequence ID" value="TGD56758.1"/>
    <property type="molecule type" value="Genomic_DNA"/>
</dbReference>
<organism evidence="1 2">
    <name type="scientific">Flavobacterium humi</name>
    <dbReference type="NCBI Taxonomy" id="2562683"/>
    <lineage>
        <taxon>Bacteria</taxon>
        <taxon>Pseudomonadati</taxon>
        <taxon>Bacteroidota</taxon>
        <taxon>Flavobacteriia</taxon>
        <taxon>Flavobacteriales</taxon>
        <taxon>Flavobacteriaceae</taxon>
        <taxon>Flavobacterium</taxon>
    </lineage>
</organism>
<keyword evidence="2" id="KW-1185">Reference proteome</keyword>
<dbReference type="OrthoDB" id="767719at2"/>
<dbReference type="AlphaFoldDB" id="A0A4Z0L3E5"/>
<name>A0A4Z0L3E5_9FLAO</name>
<protein>
    <submittedName>
        <fullName evidence="1">Uncharacterized protein</fullName>
    </submittedName>
</protein>
<reference evidence="1 2" key="1">
    <citation type="submission" date="2019-04" db="EMBL/GenBank/DDBJ databases">
        <title>Flavobacterium sp. strain DS2-A Genome sequencing and assembly.</title>
        <authorList>
            <person name="Kim I."/>
        </authorList>
    </citation>
    <scope>NUCLEOTIDE SEQUENCE [LARGE SCALE GENOMIC DNA]</scope>
    <source>
        <strain evidence="1 2">DS2-A</strain>
    </source>
</reference>